<organism evidence="2">
    <name type="scientific">viral metagenome</name>
    <dbReference type="NCBI Taxonomy" id="1070528"/>
    <lineage>
        <taxon>unclassified sequences</taxon>
        <taxon>metagenomes</taxon>
        <taxon>organismal metagenomes</taxon>
    </lineage>
</organism>
<dbReference type="SUPFAM" id="SSF53448">
    <property type="entry name" value="Nucleotide-diphospho-sugar transferases"/>
    <property type="match status" value="1"/>
</dbReference>
<proteinExistence type="predicted"/>
<dbReference type="SUPFAM" id="SSF53756">
    <property type="entry name" value="UDP-Glycosyltransferase/glycogen phosphorylase"/>
    <property type="match status" value="1"/>
</dbReference>
<sequence>MKVNIVSNYKPKTGLMHDVGILRGILTAALDKEVEIFRVHYMQPQCADADLNIFMEVINPALFPYAGKNIWIPNPEWTYKSWIPYLSSIDEVWAKTQECRDIFQGLGATVRYIGWSSIDKIWVPETDKKNYYKAIVPVGKNIYRHPKPILQAYQRIMKSDATLYRKLPTLHIPYSDTDVEIFVPEDISSKVVLYPKPLNENDYDELMRECGLSICISVSEGFCHAVNESMSAGCNLLLSPIRPFLDDLVGEVQVGRFYARESKTQQHPDCLGVLVDVDVQSIMDALEDYVNTDFRTKRIGSQVSRELYGAHHQKWVDTMKVMLAEMRVPSYSLKDAMPKEEDLPDISIVTITKDRRVFMPLAKYSYMIQSYPEEKLEWVIVDDGEDSIEDTLIGVPNVRYIRCESKLTISEKRNLGVQSAMYDIVAFMDDDDVYPNNSILHRTAMMLKQPRKECAFCTTIPCYDICKYSSFMNVPPMTLPQSKRVSEATLIFTKKFWEERGFKADVQIGEADAFIQGREGMCRELSPQDVIVSLVHPLNTSSRKTPEMKEPNGNHYGFNETLFTLVSQIGDELALKPEHAA</sequence>
<dbReference type="Gene3D" id="3.40.50.2000">
    <property type="entry name" value="Glycogen Phosphorylase B"/>
    <property type="match status" value="1"/>
</dbReference>
<dbReference type="EMBL" id="MN740647">
    <property type="protein sequence ID" value="QHS79556.1"/>
    <property type="molecule type" value="Genomic_DNA"/>
</dbReference>
<dbReference type="InterPro" id="IPR001173">
    <property type="entry name" value="Glyco_trans_2-like"/>
</dbReference>
<accession>A0A6C0AIS4</accession>
<dbReference type="CDD" id="cd01635">
    <property type="entry name" value="Glycosyltransferase_GTB-type"/>
    <property type="match status" value="1"/>
</dbReference>
<reference evidence="2" key="1">
    <citation type="journal article" date="2020" name="Nature">
        <title>Giant virus diversity and host interactions through global metagenomics.</title>
        <authorList>
            <person name="Schulz F."/>
            <person name="Roux S."/>
            <person name="Paez-Espino D."/>
            <person name="Jungbluth S."/>
            <person name="Walsh D.A."/>
            <person name="Denef V.J."/>
            <person name="McMahon K.D."/>
            <person name="Konstantinidis K.T."/>
            <person name="Eloe-Fadrosh E.A."/>
            <person name="Kyrpides N.C."/>
            <person name="Woyke T."/>
        </authorList>
    </citation>
    <scope>NUCLEOTIDE SEQUENCE</scope>
    <source>
        <strain evidence="2">GVMAG-S-1035237-23</strain>
    </source>
</reference>
<dbReference type="Gene3D" id="3.90.550.10">
    <property type="entry name" value="Spore Coat Polysaccharide Biosynthesis Protein SpsA, Chain A"/>
    <property type="match status" value="1"/>
</dbReference>
<dbReference type="CDD" id="cd00761">
    <property type="entry name" value="Glyco_tranf_GTA_type"/>
    <property type="match status" value="1"/>
</dbReference>
<evidence type="ECO:0000259" key="1">
    <source>
        <dbReference type="Pfam" id="PF00535"/>
    </source>
</evidence>
<name>A0A6C0AIS4_9ZZZZ</name>
<feature type="domain" description="Glycosyltransferase 2-like" evidence="1">
    <location>
        <begin position="369"/>
        <end position="461"/>
    </location>
</feature>
<dbReference type="Pfam" id="PF00535">
    <property type="entry name" value="Glycos_transf_2"/>
    <property type="match status" value="1"/>
</dbReference>
<dbReference type="InterPro" id="IPR029044">
    <property type="entry name" value="Nucleotide-diphossugar_trans"/>
</dbReference>
<protein>
    <recommendedName>
        <fullName evidence="1">Glycosyltransferase 2-like domain-containing protein</fullName>
    </recommendedName>
</protein>
<evidence type="ECO:0000313" key="2">
    <source>
        <dbReference type="EMBL" id="QHS79556.1"/>
    </source>
</evidence>
<dbReference type="AlphaFoldDB" id="A0A6C0AIS4"/>